<dbReference type="InterPro" id="IPR036028">
    <property type="entry name" value="SH3-like_dom_sf"/>
</dbReference>
<proteinExistence type="predicted"/>
<protein>
    <submittedName>
        <fullName evidence="1">Uncharacterized protein</fullName>
    </submittedName>
</protein>
<keyword evidence="2" id="KW-1185">Reference proteome</keyword>
<reference evidence="1 2" key="1">
    <citation type="submission" date="2019-12" db="EMBL/GenBank/DDBJ databases">
        <title>Chitinophaga sp. strain ysch24 (GDMCC 1.1355), whole genome shotgun sequence.</title>
        <authorList>
            <person name="Zhang X."/>
        </authorList>
    </citation>
    <scope>NUCLEOTIDE SEQUENCE [LARGE SCALE GENOMIC DNA]</scope>
    <source>
        <strain evidence="2">ysch24</strain>
    </source>
</reference>
<organism evidence="1 2">
    <name type="scientific">Chitinophaga tropicalis</name>
    <dbReference type="NCBI Taxonomy" id="2683588"/>
    <lineage>
        <taxon>Bacteria</taxon>
        <taxon>Pseudomonadati</taxon>
        <taxon>Bacteroidota</taxon>
        <taxon>Chitinophagia</taxon>
        <taxon>Chitinophagales</taxon>
        <taxon>Chitinophagaceae</taxon>
        <taxon>Chitinophaga</taxon>
    </lineage>
</organism>
<gene>
    <name evidence="1" type="ORF">GO493_24010</name>
</gene>
<dbReference type="SUPFAM" id="SSF50044">
    <property type="entry name" value="SH3-domain"/>
    <property type="match status" value="1"/>
</dbReference>
<dbReference type="Proteomes" id="UP000461730">
    <property type="component" value="Unassembled WGS sequence"/>
</dbReference>
<comment type="caution">
    <text evidence="1">The sequence shown here is derived from an EMBL/GenBank/DDBJ whole genome shotgun (WGS) entry which is preliminary data.</text>
</comment>
<name>A0A7K1UAG0_9BACT</name>
<sequence length="140" mass="15818">MKLKEFNVANTITRILTTPTLSINTKSGVFNFNQAAGELLNLKEGDSIQLLQDEENPDCWYVEKLTGKEASKGFKLRYKSTKYGISFNNTTLARQLFDSLCITAEHAKAHIAKSATVLEKRELYGITHFVVKEEREDADN</sequence>
<dbReference type="RefSeq" id="WP_157308780.1">
    <property type="nucleotide sequence ID" value="NZ_WRXN01000013.1"/>
</dbReference>
<evidence type="ECO:0000313" key="1">
    <source>
        <dbReference type="EMBL" id="MVT11352.1"/>
    </source>
</evidence>
<dbReference type="AlphaFoldDB" id="A0A7K1UAG0"/>
<accession>A0A7K1UAG0</accession>
<evidence type="ECO:0000313" key="2">
    <source>
        <dbReference type="Proteomes" id="UP000461730"/>
    </source>
</evidence>
<dbReference type="EMBL" id="WRXN01000013">
    <property type="protein sequence ID" value="MVT11352.1"/>
    <property type="molecule type" value="Genomic_DNA"/>
</dbReference>